<accession>A0AAD9ICM0</accession>
<keyword evidence="7 10" id="KW-0496">Mitochondrion</keyword>
<feature type="compositionally biased region" description="Polar residues" evidence="11">
    <location>
        <begin position="89"/>
        <end position="98"/>
    </location>
</feature>
<gene>
    <name evidence="12" type="ORF">P8C59_008988</name>
</gene>
<comment type="function">
    <text evidence="10">Lyase that catalyzes the covalent linking of the heme group to the cytochrome C apoprotein to produce the mature functional cytochrome.</text>
</comment>
<evidence type="ECO:0000256" key="6">
    <source>
        <dbReference type="ARBA" id="ARBA00023004"/>
    </source>
</evidence>
<comment type="similarity">
    <text evidence="2 10">Belongs to the cytochrome c-type heme lyase family.</text>
</comment>
<feature type="compositionally biased region" description="Basic and acidic residues" evidence="11">
    <location>
        <begin position="100"/>
        <end position="115"/>
    </location>
</feature>
<organism evidence="12 13">
    <name type="scientific">Phyllachora maydis</name>
    <dbReference type="NCBI Taxonomy" id="1825666"/>
    <lineage>
        <taxon>Eukaryota</taxon>
        <taxon>Fungi</taxon>
        <taxon>Dikarya</taxon>
        <taxon>Ascomycota</taxon>
        <taxon>Pezizomycotina</taxon>
        <taxon>Sordariomycetes</taxon>
        <taxon>Sordariomycetidae</taxon>
        <taxon>Phyllachorales</taxon>
        <taxon>Phyllachoraceae</taxon>
        <taxon>Phyllachora</taxon>
    </lineage>
</organism>
<feature type="region of interest" description="Disordered" evidence="11">
    <location>
        <begin position="1"/>
        <end position="71"/>
    </location>
</feature>
<evidence type="ECO:0000313" key="13">
    <source>
        <dbReference type="Proteomes" id="UP001217918"/>
    </source>
</evidence>
<keyword evidence="13" id="KW-1185">Reference proteome</keyword>
<keyword evidence="5 10" id="KW-0999">Mitochondrion inner membrane</keyword>
<feature type="compositionally biased region" description="Polar residues" evidence="11">
    <location>
        <begin position="12"/>
        <end position="22"/>
    </location>
</feature>
<dbReference type="InterPro" id="IPR000511">
    <property type="entry name" value="Holocyt_c/c1_synthase"/>
</dbReference>
<evidence type="ECO:0000256" key="5">
    <source>
        <dbReference type="ARBA" id="ARBA00022792"/>
    </source>
</evidence>
<evidence type="ECO:0000256" key="2">
    <source>
        <dbReference type="ARBA" id="ARBA00007255"/>
    </source>
</evidence>
<name>A0AAD9ICM0_9PEZI</name>
<dbReference type="GO" id="GO:0046872">
    <property type="term" value="F:metal ion binding"/>
    <property type="evidence" value="ECO:0007669"/>
    <property type="project" value="UniProtKB-KW"/>
</dbReference>
<dbReference type="EC" id="4.4.1.17" evidence="10"/>
<dbReference type="GO" id="GO:0004408">
    <property type="term" value="F:holocytochrome-c synthase activity"/>
    <property type="evidence" value="ECO:0007669"/>
    <property type="project" value="UniProtKB-EC"/>
</dbReference>
<dbReference type="PANTHER" id="PTHR12743:SF3">
    <property type="entry name" value="HOLOCYTOCHROME-C SYNTHASE"/>
    <property type="match status" value="1"/>
</dbReference>
<dbReference type="PROSITE" id="PS00822">
    <property type="entry name" value="CYTO_HEME_LYASE_2"/>
    <property type="match status" value="1"/>
</dbReference>
<evidence type="ECO:0000256" key="7">
    <source>
        <dbReference type="ARBA" id="ARBA00023128"/>
    </source>
</evidence>
<evidence type="ECO:0000256" key="9">
    <source>
        <dbReference type="ARBA" id="ARBA00023239"/>
    </source>
</evidence>
<feature type="region of interest" description="Disordered" evidence="11">
    <location>
        <begin position="89"/>
        <end position="119"/>
    </location>
</feature>
<comment type="subcellular location">
    <subcellularLocation>
        <location evidence="1 10">Mitochondrion inner membrane</location>
    </subcellularLocation>
</comment>
<evidence type="ECO:0000256" key="11">
    <source>
        <dbReference type="SAM" id="MobiDB-lite"/>
    </source>
</evidence>
<protein>
    <recommendedName>
        <fullName evidence="10">Holocytochrome c-type synthase</fullName>
        <ecNumber evidence="10">4.4.1.17</ecNumber>
    </recommendedName>
</protein>
<reference evidence="12" key="1">
    <citation type="journal article" date="2023" name="Mol. Plant Microbe Interact.">
        <title>Elucidating the Obligate Nature and Biological Capacity of an Invasive Fungal Corn Pathogen.</title>
        <authorList>
            <person name="MacCready J.S."/>
            <person name="Roggenkamp E.M."/>
            <person name="Gdanetz K."/>
            <person name="Chilvers M.I."/>
        </authorList>
    </citation>
    <scope>NUCLEOTIDE SEQUENCE</scope>
    <source>
        <strain evidence="12">PM02</strain>
    </source>
</reference>
<dbReference type="PANTHER" id="PTHR12743">
    <property type="entry name" value="CYTOCHROME C1 HEME LYASE"/>
    <property type="match status" value="1"/>
</dbReference>
<keyword evidence="9 10" id="KW-0456">Lyase</keyword>
<dbReference type="AlphaFoldDB" id="A0AAD9ICM0"/>
<evidence type="ECO:0000313" key="12">
    <source>
        <dbReference type="EMBL" id="KAK2074814.1"/>
    </source>
</evidence>
<dbReference type="GO" id="GO:0005743">
    <property type="term" value="C:mitochondrial inner membrane"/>
    <property type="evidence" value="ECO:0007669"/>
    <property type="project" value="UniProtKB-SubCell"/>
</dbReference>
<keyword evidence="4 10" id="KW-0479">Metal-binding</keyword>
<evidence type="ECO:0000256" key="10">
    <source>
        <dbReference type="RuleBase" id="RU363130"/>
    </source>
</evidence>
<keyword evidence="8 10" id="KW-0472">Membrane</keyword>
<proteinExistence type="inferred from homology"/>
<keyword evidence="3 10" id="KW-0349">Heme</keyword>
<evidence type="ECO:0000256" key="8">
    <source>
        <dbReference type="ARBA" id="ARBA00023136"/>
    </source>
</evidence>
<comment type="caution">
    <text evidence="12">The sequence shown here is derived from an EMBL/GenBank/DDBJ whole genome shotgun (WGS) entry which is preliminary data.</text>
</comment>
<evidence type="ECO:0000256" key="4">
    <source>
        <dbReference type="ARBA" id="ARBA00022723"/>
    </source>
</evidence>
<sequence length="328" mass="36217">MGWFWSDGPLPSATSQTASRSSPGCRMSKETVEPSSCPVPHNQRSAAALATSCPVPPSASAGATDSPAPPSLLSKLNPLNYMFHTISQKPAPNQTQPLPTEREASSIPKGSRDGNWEYPSPQQMYNALLRKGYTDTDVTAVESMVAVHNFLNEGAWAEIVEWERRFGRGLRRGWEVSRRGEANAEMALRRLEARERAEAGGGGAAAAAVGAEPTLLRFQGRPKDMTPRAAMLQMMGRLYPDKYGTEPPFDRHDWYVSRNFDGKQTEVRYVIDYYSAPPEPTGEPVFYLDVRPAVTVTGACERLIRWGGDVWWRASGAEVREAKKAQKQ</sequence>
<dbReference type="Pfam" id="PF01265">
    <property type="entry name" value="Cyto_heme_lyase"/>
    <property type="match status" value="1"/>
</dbReference>
<dbReference type="Proteomes" id="UP001217918">
    <property type="component" value="Unassembled WGS sequence"/>
</dbReference>
<dbReference type="EMBL" id="JAQQPM010000008">
    <property type="protein sequence ID" value="KAK2074814.1"/>
    <property type="molecule type" value="Genomic_DNA"/>
</dbReference>
<evidence type="ECO:0000256" key="1">
    <source>
        <dbReference type="ARBA" id="ARBA00004273"/>
    </source>
</evidence>
<keyword evidence="6 10" id="KW-0408">Iron</keyword>
<evidence type="ECO:0000256" key="3">
    <source>
        <dbReference type="ARBA" id="ARBA00022617"/>
    </source>
</evidence>
<comment type="catalytic activity">
    <reaction evidence="10">
        <text>holo-[cytochrome c] = apo-[cytochrome c] + heme b</text>
        <dbReference type="Rhea" id="RHEA:22648"/>
        <dbReference type="Rhea" id="RHEA-COMP:10725"/>
        <dbReference type="Rhea" id="RHEA-COMP:10726"/>
        <dbReference type="ChEBI" id="CHEBI:29950"/>
        <dbReference type="ChEBI" id="CHEBI:60344"/>
        <dbReference type="ChEBI" id="CHEBI:83739"/>
        <dbReference type="EC" id="4.4.1.17"/>
    </reaction>
</comment>